<dbReference type="HOGENOM" id="CLU_182720_0_0_2"/>
<dbReference type="SUPFAM" id="SSF46785">
    <property type="entry name" value="Winged helix' DNA-binding domain"/>
    <property type="match status" value="1"/>
</dbReference>
<dbReference type="InterPro" id="IPR036390">
    <property type="entry name" value="WH_DNA-bd_sf"/>
</dbReference>
<dbReference type="AlphaFoldDB" id="H6QAK3"/>
<accession>H6QAK3</accession>
<dbReference type="KEGG" id="pog:Pogu_1456"/>
<proteinExistence type="predicted"/>
<organism evidence="1 2">
    <name type="scientific">Pyrobaculum oguniense (strain DSM 13380 / JCM 10595 / TE7)</name>
    <dbReference type="NCBI Taxonomy" id="698757"/>
    <lineage>
        <taxon>Archaea</taxon>
        <taxon>Thermoproteota</taxon>
        <taxon>Thermoprotei</taxon>
        <taxon>Thermoproteales</taxon>
        <taxon>Thermoproteaceae</taxon>
        <taxon>Pyrobaculum</taxon>
    </lineage>
</organism>
<evidence type="ECO:0000313" key="1">
    <source>
        <dbReference type="EMBL" id="AFA39483.1"/>
    </source>
</evidence>
<dbReference type="STRING" id="698757.Pogu_1456"/>
<dbReference type="Gene3D" id="1.10.10.10">
    <property type="entry name" value="Winged helix-like DNA-binding domain superfamily/Winged helix DNA-binding domain"/>
    <property type="match status" value="1"/>
</dbReference>
<evidence type="ECO:0000313" key="2">
    <source>
        <dbReference type="Proteomes" id="UP000009062"/>
    </source>
</evidence>
<dbReference type="EMBL" id="CP003316">
    <property type="protein sequence ID" value="AFA39483.1"/>
    <property type="molecule type" value="Genomic_DNA"/>
</dbReference>
<reference evidence="1 2" key="1">
    <citation type="journal article" date="2012" name="Stand. Genomic Sci.">
        <title>Complete genome sequence of Pyrobaculum oguniense.</title>
        <authorList>
            <person name="Bernick D.L."/>
            <person name="Karplus K."/>
            <person name="Lui L.M."/>
            <person name="Coker J.K."/>
            <person name="Murphy J.N."/>
            <person name="Chan P.P."/>
            <person name="Cozen A.E."/>
            <person name="Lowe T.M."/>
        </authorList>
    </citation>
    <scope>NUCLEOTIDE SEQUENCE [LARGE SCALE GENOMIC DNA]</scope>
    <source>
        <strain evidence="1 2">TE7</strain>
    </source>
</reference>
<name>H6QAK3_PYROT</name>
<keyword evidence="2" id="KW-1185">Reference proteome</keyword>
<dbReference type="eggNOG" id="arCOG07953">
    <property type="taxonomic scope" value="Archaea"/>
</dbReference>
<protein>
    <submittedName>
        <fullName evidence="1">Uncharacterized protein</fullName>
    </submittedName>
</protein>
<gene>
    <name evidence="1" type="ordered locus">Pogu_1456</name>
</gene>
<sequence>MAPGKFPPHCGITCRLALALAERFAQAQGNAVSLTPSEVADEADIPPVVVSEFLKALAQRGYVECRQIGRKLRCTVLRSSPLWSADPAKIAELLERL</sequence>
<dbReference type="Proteomes" id="UP000009062">
    <property type="component" value="Chromosome"/>
</dbReference>
<dbReference type="InterPro" id="IPR036388">
    <property type="entry name" value="WH-like_DNA-bd_sf"/>
</dbReference>